<accession>V8PD12</accession>
<dbReference type="SMART" id="SM00166">
    <property type="entry name" value="UBX"/>
    <property type="match status" value="1"/>
</dbReference>
<sequence length="225" mass="25981">MQELEKIEILNPEWICQPKTDGRIQNGTKQNNYDDCVDNLFEEAQKIGAICSEQAKADTIITLWKNGFTVNDGELRSYTDVVNQRFLDSIKKGQVSFVLMGLAHYTLYATPRIISKVKKKVEETEKRKPTVVLNNSEPITRIQIWLADGARVVQNFNISHRISHVRDFIIDYQRHQGRRPFTLTTSLPFRELLNESLTLEEANLKNAVVVQRLKNNIEPFRSFSS</sequence>
<dbReference type="OrthoDB" id="25887at2759"/>
<keyword evidence="4" id="KW-1185">Reference proteome</keyword>
<dbReference type="GO" id="GO:0043130">
    <property type="term" value="F:ubiquitin binding"/>
    <property type="evidence" value="ECO:0007669"/>
    <property type="project" value="TreeGrafter"/>
</dbReference>
<name>V8PD12_OPHHA</name>
<proteinExistence type="predicted"/>
<dbReference type="InterPro" id="IPR001012">
    <property type="entry name" value="UBX_dom"/>
</dbReference>
<organism evidence="3 4">
    <name type="scientific">Ophiophagus hannah</name>
    <name type="common">King cobra</name>
    <name type="synonym">Naja hannah</name>
    <dbReference type="NCBI Taxonomy" id="8665"/>
    <lineage>
        <taxon>Eukaryota</taxon>
        <taxon>Metazoa</taxon>
        <taxon>Chordata</taxon>
        <taxon>Craniata</taxon>
        <taxon>Vertebrata</taxon>
        <taxon>Euteleostomi</taxon>
        <taxon>Lepidosauria</taxon>
        <taxon>Squamata</taxon>
        <taxon>Bifurcata</taxon>
        <taxon>Unidentata</taxon>
        <taxon>Episquamata</taxon>
        <taxon>Toxicofera</taxon>
        <taxon>Serpentes</taxon>
        <taxon>Colubroidea</taxon>
        <taxon>Elapidae</taxon>
        <taxon>Elapinae</taxon>
        <taxon>Ophiophagus</taxon>
    </lineage>
</organism>
<reference evidence="3 4" key="1">
    <citation type="journal article" date="2013" name="Proc. Natl. Acad. Sci. U.S.A.">
        <title>The king cobra genome reveals dynamic gene evolution and adaptation in the snake venom system.</title>
        <authorList>
            <person name="Vonk F.J."/>
            <person name="Casewell N.R."/>
            <person name="Henkel C.V."/>
            <person name="Heimberg A.M."/>
            <person name="Jansen H.J."/>
            <person name="McCleary R.J."/>
            <person name="Kerkkamp H.M."/>
            <person name="Vos R.A."/>
            <person name="Guerreiro I."/>
            <person name="Calvete J.J."/>
            <person name="Wuster W."/>
            <person name="Woods A.E."/>
            <person name="Logan J.M."/>
            <person name="Harrison R.A."/>
            <person name="Castoe T.A."/>
            <person name="de Koning A.P."/>
            <person name="Pollock D.D."/>
            <person name="Yandell M."/>
            <person name="Calderon D."/>
            <person name="Renjifo C."/>
            <person name="Currier R.B."/>
            <person name="Salgado D."/>
            <person name="Pla D."/>
            <person name="Sanz L."/>
            <person name="Hyder A.S."/>
            <person name="Ribeiro J.M."/>
            <person name="Arntzen J.W."/>
            <person name="van den Thillart G.E."/>
            <person name="Boetzer M."/>
            <person name="Pirovano W."/>
            <person name="Dirks R.P."/>
            <person name="Spaink H.P."/>
            <person name="Duboule D."/>
            <person name="McGlinn E."/>
            <person name="Kini R.M."/>
            <person name="Richardson M.K."/>
        </authorList>
    </citation>
    <scope>NUCLEOTIDE SEQUENCE</scope>
    <source>
        <tissue evidence="3">Blood</tissue>
    </source>
</reference>
<dbReference type="GO" id="GO:0061025">
    <property type="term" value="P:membrane fusion"/>
    <property type="evidence" value="ECO:0007669"/>
    <property type="project" value="TreeGrafter"/>
</dbReference>
<dbReference type="PANTHER" id="PTHR23333">
    <property type="entry name" value="UBX DOMAIN CONTAINING PROTEIN"/>
    <property type="match status" value="1"/>
</dbReference>
<feature type="domain" description="SEP" evidence="2">
    <location>
        <begin position="56"/>
        <end position="132"/>
    </location>
</feature>
<dbReference type="EMBL" id="AZIM01000223">
    <property type="protein sequence ID" value="ETE72439.1"/>
    <property type="molecule type" value="Genomic_DNA"/>
</dbReference>
<evidence type="ECO:0000313" key="4">
    <source>
        <dbReference type="Proteomes" id="UP000018936"/>
    </source>
</evidence>
<gene>
    <name evidence="3" type="primary">Ubxn2a</name>
    <name evidence="3" type="ORF">L345_01722</name>
</gene>
<evidence type="ECO:0000313" key="3">
    <source>
        <dbReference type="EMBL" id="ETE72439.1"/>
    </source>
</evidence>
<dbReference type="PROSITE" id="PS51399">
    <property type="entry name" value="SEP"/>
    <property type="match status" value="1"/>
</dbReference>
<protein>
    <submittedName>
        <fullName evidence="3">UBX domain-containing protein 2A</fullName>
    </submittedName>
</protein>
<dbReference type="SUPFAM" id="SSF102848">
    <property type="entry name" value="NSFL1 (p97 ATPase) cofactor p47, SEP domain"/>
    <property type="match status" value="1"/>
</dbReference>
<dbReference type="Pfam" id="PF00789">
    <property type="entry name" value="UBX"/>
    <property type="match status" value="1"/>
</dbReference>
<dbReference type="PANTHER" id="PTHR23333:SF16">
    <property type="entry name" value="UBX DOMAIN-CONTAINING PROTEIN 2A"/>
    <property type="match status" value="1"/>
</dbReference>
<dbReference type="InterPro" id="IPR029071">
    <property type="entry name" value="Ubiquitin-like_domsf"/>
</dbReference>
<dbReference type="GO" id="GO:0005829">
    <property type="term" value="C:cytosol"/>
    <property type="evidence" value="ECO:0007669"/>
    <property type="project" value="TreeGrafter"/>
</dbReference>
<dbReference type="SUPFAM" id="SSF54236">
    <property type="entry name" value="Ubiquitin-like"/>
    <property type="match status" value="1"/>
</dbReference>
<evidence type="ECO:0000259" key="1">
    <source>
        <dbReference type="PROSITE" id="PS50033"/>
    </source>
</evidence>
<comment type="caution">
    <text evidence="3">The sequence shown here is derived from an EMBL/GenBank/DDBJ whole genome shotgun (WGS) entry which is preliminary data.</text>
</comment>
<dbReference type="GO" id="GO:0007030">
    <property type="term" value="P:Golgi organization"/>
    <property type="evidence" value="ECO:0007669"/>
    <property type="project" value="TreeGrafter"/>
</dbReference>
<dbReference type="InterPro" id="IPR036241">
    <property type="entry name" value="NSFL1C_SEP_dom_sf"/>
</dbReference>
<evidence type="ECO:0000259" key="2">
    <source>
        <dbReference type="PROSITE" id="PS51399"/>
    </source>
</evidence>
<dbReference type="Proteomes" id="UP000018936">
    <property type="component" value="Unassembled WGS sequence"/>
</dbReference>
<dbReference type="Gene3D" id="3.30.420.210">
    <property type="entry name" value="SEP domain"/>
    <property type="match status" value="1"/>
</dbReference>
<dbReference type="InterPro" id="IPR012989">
    <property type="entry name" value="SEP_domain"/>
</dbReference>
<dbReference type="Gene3D" id="3.10.20.90">
    <property type="entry name" value="Phosphatidylinositol 3-kinase Catalytic Subunit, Chain A, domain 1"/>
    <property type="match status" value="1"/>
</dbReference>
<dbReference type="SMART" id="SM00553">
    <property type="entry name" value="SEP"/>
    <property type="match status" value="1"/>
</dbReference>
<dbReference type="GO" id="GO:0000045">
    <property type="term" value="P:autophagosome assembly"/>
    <property type="evidence" value="ECO:0007669"/>
    <property type="project" value="TreeGrafter"/>
</dbReference>
<dbReference type="AlphaFoldDB" id="V8PD12"/>
<dbReference type="GO" id="GO:0043161">
    <property type="term" value="P:proteasome-mediated ubiquitin-dependent protein catabolic process"/>
    <property type="evidence" value="ECO:0007669"/>
    <property type="project" value="TreeGrafter"/>
</dbReference>
<dbReference type="GO" id="GO:0031468">
    <property type="term" value="P:nuclear membrane reassembly"/>
    <property type="evidence" value="ECO:0007669"/>
    <property type="project" value="TreeGrafter"/>
</dbReference>
<dbReference type="PROSITE" id="PS50033">
    <property type="entry name" value="UBX"/>
    <property type="match status" value="1"/>
</dbReference>
<dbReference type="Pfam" id="PF08059">
    <property type="entry name" value="SEP"/>
    <property type="match status" value="1"/>
</dbReference>
<feature type="domain" description="UBX" evidence="1">
    <location>
        <begin position="135"/>
        <end position="212"/>
    </location>
</feature>
<dbReference type="GO" id="GO:0005634">
    <property type="term" value="C:nucleus"/>
    <property type="evidence" value="ECO:0007669"/>
    <property type="project" value="TreeGrafter"/>
</dbReference>